<dbReference type="InterPro" id="IPR003961">
    <property type="entry name" value="FN3_dom"/>
</dbReference>
<dbReference type="SUPFAM" id="SSF49265">
    <property type="entry name" value="Fibronectin type III"/>
    <property type="match status" value="2"/>
</dbReference>
<proteinExistence type="predicted"/>
<feature type="domain" description="Fibronectin type-III" evidence="2">
    <location>
        <begin position="352"/>
        <end position="453"/>
    </location>
</feature>
<dbReference type="Gene3D" id="2.60.40.10">
    <property type="entry name" value="Immunoglobulins"/>
    <property type="match status" value="5"/>
</dbReference>
<dbReference type="PANTHER" id="PTHR46708:SF2">
    <property type="entry name" value="FIBRONECTIN TYPE-III DOMAIN-CONTAINING PROTEIN"/>
    <property type="match status" value="1"/>
</dbReference>
<dbReference type="Gene3D" id="2.40.10.410">
    <property type="entry name" value="FlgT, C-terminal domain"/>
    <property type="match status" value="1"/>
</dbReference>
<feature type="domain" description="Fibronectin type-III" evidence="2">
    <location>
        <begin position="456"/>
        <end position="559"/>
    </location>
</feature>
<dbReference type="PANTHER" id="PTHR46708">
    <property type="entry name" value="TENASCIN"/>
    <property type="match status" value="1"/>
</dbReference>
<dbReference type="InterPro" id="IPR013783">
    <property type="entry name" value="Ig-like_fold"/>
</dbReference>
<dbReference type="InterPro" id="IPR038165">
    <property type="entry name" value="FlgT_C_sf"/>
</dbReference>
<dbReference type="PROSITE" id="PS50853">
    <property type="entry name" value="FN3"/>
    <property type="match status" value="3"/>
</dbReference>
<dbReference type="CDD" id="cd00063">
    <property type="entry name" value="FN3"/>
    <property type="match status" value="2"/>
</dbReference>
<accession>A0A3B1CVD4</accession>
<dbReference type="InterPro" id="IPR050991">
    <property type="entry name" value="ECM_Regulatory_Proteins"/>
</dbReference>
<feature type="domain" description="Fibronectin type-III" evidence="2">
    <location>
        <begin position="562"/>
        <end position="654"/>
    </location>
</feature>
<evidence type="ECO:0000259" key="2">
    <source>
        <dbReference type="PROSITE" id="PS50853"/>
    </source>
</evidence>
<dbReference type="InterPro" id="IPR036116">
    <property type="entry name" value="FN3_sf"/>
</dbReference>
<reference evidence="3" key="1">
    <citation type="submission" date="2018-06" db="EMBL/GenBank/DDBJ databases">
        <authorList>
            <person name="Zhirakovskaya E."/>
        </authorList>
    </citation>
    <scope>NUCLEOTIDE SEQUENCE</scope>
</reference>
<name>A0A3B1CVD4_9ZZZZ</name>
<evidence type="ECO:0000256" key="1">
    <source>
        <dbReference type="ARBA" id="ARBA00022737"/>
    </source>
</evidence>
<dbReference type="EMBL" id="UOGB01000261">
    <property type="protein sequence ID" value="VAX23125.1"/>
    <property type="molecule type" value="Genomic_DNA"/>
</dbReference>
<keyword evidence="1" id="KW-0677">Repeat</keyword>
<evidence type="ECO:0000313" key="3">
    <source>
        <dbReference type="EMBL" id="VAX23125.1"/>
    </source>
</evidence>
<protein>
    <recommendedName>
        <fullName evidence="2">Fibronectin type-III domain-containing protein</fullName>
    </recommendedName>
</protein>
<sequence length="742" mass="82139">MVKTVYRYLYFSPFLLILFAIVFSVITPSQIAYSANKAKSGKSKDDVSSKSWRGFVIDVQKDGTIWINVGRNNGVMAGFRFEVIKGEKTVKDPSGKAYTIPGKKKATLEVVDSLDKISSVKVVEGSKIKKGDIIRLMSDSGRKKAAKAGAAPEEANGFFREGIVVEVDRKKGRGIISIGEKAGLKRGDQFVAVREKEKITDPAAGGVIRVKLEYAGVVEVISVGDSLSDVKFTKNAKDIRKGDSVRRYTPAPSGVTAMPAGFRKIEISWKLQTDPEIKAFYIYRSQSADGQFIKVGKIKSADAVAFVDQHSEKHPVDDSTTYFYKVSTINIVGRQSPESTTVSVVSLGPPKPPAGLSASSGSIRSAHIKWSLHDNAEVAGYRLYRRESKDGEYKLIADLKGHKVVEYDDLNGGSKTKPKLEDSKTYHYSISAYSPYGAEGVKSDPVGATTSDPPAIPTGFEGKGWQASKVPLKWEAHPDDNVRGYIVYRAEAEEGPFAQIAKIKGRGKMSYVDGGGSGLFVKKKKLKSSNLYFYRIQAYNRVDAKSEMSEVISVMTRPVPAPPESIKTAENRPKEIPISWRKNPDIKIKSYQIFRSDAENGGFKKITEVPADKSYFLDQALKDGKTYYYKIRAIDKDKLEGELSEVISATTKKPPEAVKGLKWEVDGNEWLLKWDKNEEIDIDEYIIWRKKLFGWTKDGASKENVFKIKKVKKGKSAQYAVSAKDTDNLEGKRSDPLAIKIP</sequence>
<dbReference type="AlphaFoldDB" id="A0A3B1CVD4"/>
<organism evidence="3">
    <name type="scientific">hydrothermal vent metagenome</name>
    <dbReference type="NCBI Taxonomy" id="652676"/>
    <lineage>
        <taxon>unclassified sequences</taxon>
        <taxon>metagenomes</taxon>
        <taxon>ecological metagenomes</taxon>
    </lineage>
</organism>
<gene>
    <name evidence="3" type="ORF">MNBD_NITROSPINAE03-1016</name>
</gene>
<dbReference type="SMART" id="SM00060">
    <property type="entry name" value="FN3"/>
    <property type="match status" value="5"/>
</dbReference>